<dbReference type="Proteomes" id="UP001183682">
    <property type="component" value="Unassembled WGS sequence"/>
</dbReference>
<comment type="caution">
    <text evidence="4">The sequence shown here is derived from an EMBL/GenBank/DDBJ whole genome shotgun (WGS) entry which is preliminary data.</text>
</comment>
<dbReference type="AlphaFoldDB" id="A0AAE4HMQ2"/>
<keyword evidence="1" id="KW-0175">Coiled coil</keyword>
<evidence type="ECO:0000259" key="3">
    <source>
        <dbReference type="Pfam" id="PF20469"/>
    </source>
</evidence>
<dbReference type="InterPro" id="IPR041685">
    <property type="entry name" value="AAA_GajA/Old/RecF-like"/>
</dbReference>
<evidence type="ECO:0000256" key="1">
    <source>
        <dbReference type="SAM" id="Coils"/>
    </source>
</evidence>
<evidence type="ECO:0000259" key="2">
    <source>
        <dbReference type="Pfam" id="PF13175"/>
    </source>
</evidence>
<dbReference type="RefSeq" id="WP_129150262.1">
    <property type="nucleotide sequence ID" value="NZ_JARPZN010000001.1"/>
</dbReference>
<sequence length="605" mass="69599">MKLVQLIVKNFRGYSKETKLNVDELTALIGKNDAGKSTLLEAMEIFFNNKKIACEKEDLSIECDEKKDNIEISCLFSHYPTKLTIDSGSETTLKKEYLLNKDGLLHIKKIFNCKNAKPKEEIYIVCNHPTKSGYDNLLLLKQTDLRKKVQALNISEEKYDARNNASMRKAIWQSCTNLELEETELIANKEDSKKIYEALETYLPTFALFQSDRKSSDSDNEITDPMKIAISKALMGLEKEINIIKKEVQEKAIESAKITLEKLKEMDPTLSDSLIPEFKSEPKFDSLFKLTIRSDMGISINKRGSGVRRLILLNFFRAEAERKLTENDRKNNIIYAFEEPETSQHPTHQRMLLESFIELSKKENCQILITTHTPALGELLPLKSLRLITKNDQNISVIEQENEDIYKKVAKTLGVLSESIPKNAKGVLLVEGKADIVFFEHLTTVLKKHGLIEKNFEELGIVIMPVGGCNNLKDWVTRKLIEQIGLKYAVFLDSDRKNENECTKNVKTVSDLNNSNILAFTTKKREIENYLHPSLFNNEIVISDFNDVKHEAKTYDDKIGRKVLEHCWPKMSFEQIRDREKYVNELGDIKYELTEIVSEIINYFT</sequence>
<name>A0AAE4HMQ2_ENTGA</name>
<dbReference type="InterPro" id="IPR027417">
    <property type="entry name" value="P-loop_NTPase"/>
</dbReference>
<dbReference type="Pfam" id="PF20469">
    <property type="entry name" value="OLD-like_TOPRIM"/>
    <property type="match status" value="1"/>
</dbReference>
<feature type="coiled-coil region" evidence="1">
    <location>
        <begin position="234"/>
        <end position="266"/>
    </location>
</feature>
<feature type="domain" description="Endonuclease GajA/Old nuclease/RecF-like AAA" evidence="2">
    <location>
        <begin position="1"/>
        <end position="375"/>
    </location>
</feature>
<accession>A0AAE4HMQ2</accession>
<organism evidence="4 5">
    <name type="scientific">Enterococcus gallinarum</name>
    <dbReference type="NCBI Taxonomy" id="1353"/>
    <lineage>
        <taxon>Bacteria</taxon>
        <taxon>Bacillati</taxon>
        <taxon>Bacillota</taxon>
        <taxon>Bacilli</taxon>
        <taxon>Lactobacillales</taxon>
        <taxon>Enterococcaceae</taxon>
        <taxon>Enterococcus</taxon>
    </lineage>
</organism>
<dbReference type="Gene3D" id="3.40.50.300">
    <property type="entry name" value="P-loop containing nucleotide triphosphate hydrolases"/>
    <property type="match status" value="1"/>
</dbReference>
<reference evidence="4" key="1">
    <citation type="submission" date="2023-03" db="EMBL/GenBank/DDBJ databases">
        <authorList>
            <person name="Shen W."/>
            <person name="Cai J."/>
        </authorList>
    </citation>
    <scope>NUCLEOTIDE SEQUENCE</scope>
    <source>
        <strain evidence="4">K69-2</strain>
    </source>
</reference>
<dbReference type="PANTHER" id="PTHR43581:SF4">
    <property type="entry name" value="ATP_GTP PHOSPHATASE"/>
    <property type="match status" value="1"/>
</dbReference>
<gene>
    <name evidence="4" type="ORF">P7E30_02280</name>
</gene>
<dbReference type="PANTHER" id="PTHR43581">
    <property type="entry name" value="ATP/GTP PHOSPHATASE"/>
    <property type="match status" value="1"/>
</dbReference>
<dbReference type="InterPro" id="IPR034139">
    <property type="entry name" value="TOPRIM_OLD"/>
</dbReference>
<feature type="domain" description="OLD protein-like TOPRIM" evidence="3">
    <location>
        <begin position="424"/>
        <end position="495"/>
    </location>
</feature>
<proteinExistence type="predicted"/>
<dbReference type="Pfam" id="PF13175">
    <property type="entry name" value="AAA_15"/>
    <property type="match status" value="1"/>
</dbReference>
<dbReference type="SUPFAM" id="SSF52540">
    <property type="entry name" value="P-loop containing nucleoside triphosphate hydrolases"/>
    <property type="match status" value="1"/>
</dbReference>
<dbReference type="EMBL" id="JARPZN010000001">
    <property type="protein sequence ID" value="MDT2689034.1"/>
    <property type="molecule type" value="Genomic_DNA"/>
</dbReference>
<evidence type="ECO:0000313" key="5">
    <source>
        <dbReference type="Proteomes" id="UP001183682"/>
    </source>
</evidence>
<evidence type="ECO:0000313" key="4">
    <source>
        <dbReference type="EMBL" id="MDT2689034.1"/>
    </source>
</evidence>
<protein>
    <submittedName>
        <fullName evidence="4">AAA family ATPase</fullName>
    </submittedName>
</protein>
<dbReference type="InterPro" id="IPR051396">
    <property type="entry name" value="Bact_Antivir_Def_Nuclease"/>
</dbReference>